<gene>
    <name evidence="4" type="ORF">FHS94_002880</name>
</gene>
<dbReference type="InterPro" id="IPR050334">
    <property type="entry name" value="Molybdenum_import_ModC"/>
</dbReference>
<dbReference type="PROSITE" id="PS50893">
    <property type="entry name" value="ABC_TRANSPORTER_2"/>
    <property type="match status" value="1"/>
</dbReference>
<dbReference type="InterPro" id="IPR003593">
    <property type="entry name" value="AAA+_ATPase"/>
</dbReference>
<dbReference type="SUPFAM" id="SSF52540">
    <property type="entry name" value="P-loop containing nucleoside triphosphate hydrolases"/>
    <property type="match status" value="1"/>
</dbReference>
<dbReference type="InterPro" id="IPR017871">
    <property type="entry name" value="ABC_transporter-like_CS"/>
</dbReference>
<dbReference type="SMART" id="SM00382">
    <property type="entry name" value="AAA"/>
    <property type="match status" value="1"/>
</dbReference>
<keyword evidence="2 4" id="KW-0067">ATP-binding</keyword>
<keyword evidence="1" id="KW-0547">Nucleotide-binding</keyword>
<dbReference type="RefSeq" id="WP_184058878.1">
    <property type="nucleotide sequence ID" value="NZ_JACIJK010000008.1"/>
</dbReference>
<reference evidence="4 5" key="1">
    <citation type="submission" date="2020-08" db="EMBL/GenBank/DDBJ databases">
        <title>Genomic Encyclopedia of Type Strains, Phase IV (KMG-IV): sequencing the most valuable type-strain genomes for metagenomic binning, comparative biology and taxonomic classification.</title>
        <authorList>
            <person name="Goeker M."/>
        </authorList>
    </citation>
    <scope>NUCLEOTIDE SEQUENCE [LARGE SCALE GENOMIC DNA]</scope>
    <source>
        <strain evidence="4 5">DSM 100044</strain>
    </source>
</reference>
<evidence type="ECO:0000256" key="1">
    <source>
        <dbReference type="ARBA" id="ARBA00022741"/>
    </source>
</evidence>
<evidence type="ECO:0000256" key="2">
    <source>
        <dbReference type="ARBA" id="ARBA00022840"/>
    </source>
</evidence>
<name>A0A7W9BFC7_9SPHN</name>
<dbReference type="GO" id="GO:0016887">
    <property type="term" value="F:ATP hydrolysis activity"/>
    <property type="evidence" value="ECO:0007669"/>
    <property type="project" value="InterPro"/>
</dbReference>
<dbReference type="InterPro" id="IPR027417">
    <property type="entry name" value="P-loop_NTPase"/>
</dbReference>
<dbReference type="AlphaFoldDB" id="A0A7W9BFC7"/>
<evidence type="ECO:0000313" key="5">
    <source>
        <dbReference type="Proteomes" id="UP000546200"/>
    </source>
</evidence>
<dbReference type="Gene3D" id="3.40.50.300">
    <property type="entry name" value="P-loop containing nucleotide triphosphate hydrolases"/>
    <property type="match status" value="1"/>
</dbReference>
<keyword evidence="5" id="KW-1185">Reference proteome</keyword>
<dbReference type="GO" id="GO:0005524">
    <property type="term" value="F:ATP binding"/>
    <property type="evidence" value="ECO:0007669"/>
    <property type="project" value="UniProtKB-KW"/>
</dbReference>
<dbReference type="EMBL" id="JACIJK010000008">
    <property type="protein sequence ID" value="MBB5716023.1"/>
    <property type="molecule type" value="Genomic_DNA"/>
</dbReference>
<dbReference type="PANTHER" id="PTHR43514">
    <property type="entry name" value="ABC TRANSPORTER I FAMILY MEMBER 10"/>
    <property type="match status" value="1"/>
</dbReference>
<protein>
    <submittedName>
        <fullName evidence="4">Molybdate transport system ATP-binding protein</fullName>
    </submittedName>
</protein>
<evidence type="ECO:0000259" key="3">
    <source>
        <dbReference type="PROSITE" id="PS50893"/>
    </source>
</evidence>
<accession>A0A7W9BFC7</accession>
<dbReference type="PROSITE" id="PS00211">
    <property type="entry name" value="ABC_TRANSPORTER_1"/>
    <property type="match status" value="1"/>
</dbReference>
<proteinExistence type="predicted"/>
<dbReference type="Pfam" id="PF00005">
    <property type="entry name" value="ABC_tran"/>
    <property type="match status" value="1"/>
</dbReference>
<dbReference type="PANTHER" id="PTHR43514:SF4">
    <property type="entry name" value="ABC TRANSPORTER I FAMILY MEMBER 10"/>
    <property type="match status" value="1"/>
</dbReference>
<sequence>MSFDVDIAKRLGTTEISARFSGGEGATVLFAPSGAGKTSVLNMVAGLLRPDRGHVRVGGDTLFDAARRIDVPAERRRAGYVFQEPRLFPHLRVQANLRYGGRRATKAHETAQQEPGGAQAEADIVRLLELAPLLDRWPRTLSGGEARRVAIGRALLSGPAFLLLDEPLASLDRARREEAMRIIERVRDEVRLPMLIVTHDPQEAERLGTQVVEL</sequence>
<dbReference type="InterPro" id="IPR003439">
    <property type="entry name" value="ABC_transporter-like_ATP-bd"/>
</dbReference>
<comment type="caution">
    <text evidence="4">The sequence shown here is derived from an EMBL/GenBank/DDBJ whole genome shotgun (WGS) entry which is preliminary data.</text>
</comment>
<dbReference type="Proteomes" id="UP000546200">
    <property type="component" value="Unassembled WGS sequence"/>
</dbReference>
<evidence type="ECO:0000313" key="4">
    <source>
        <dbReference type="EMBL" id="MBB5716023.1"/>
    </source>
</evidence>
<feature type="domain" description="ABC transporter" evidence="3">
    <location>
        <begin position="2"/>
        <end position="214"/>
    </location>
</feature>
<organism evidence="4 5">
    <name type="scientific">Sphingomonas aerophila</name>
    <dbReference type="NCBI Taxonomy" id="1344948"/>
    <lineage>
        <taxon>Bacteria</taxon>
        <taxon>Pseudomonadati</taxon>
        <taxon>Pseudomonadota</taxon>
        <taxon>Alphaproteobacteria</taxon>
        <taxon>Sphingomonadales</taxon>
        <taxon>Sphingomonadaceae</taxon>
        <taxon>Sphingomonas</taxon>
    </lineage>
</organism>